<dbReference type="InterPro" id="IPR050378">
    <property type="entry name" value="Metallo-dep_Hydrolases_sf"/>
</dbReference>
<evidence type="ECO:0000313" key="2">
    <source>
        <dbReference type="EMBL" id="KOG37463.1"/>
    </source>
</evidence>
<dbReference type="PANTHER" id="PTHR11647:SF1">
    <property type="entry name" value="COLLAPSIN RESPONSE MEDIATOR PROTEIN"/>
    <property type="match status" value="1"/>
</dbReference>
<accession>A0ABR5IQU2</accession>
<dbReference type="EMBL" id="LGUT01004738">
    <property type="protein sequence ID" value="KOG37463.1"/>
    <property type="molecule type" value="Genomic_DNA"/>
</dbReference>
<evidence type="ECO:0000313" key="3">
    <source>
        <dbReference type="Proteomes" id="UP000037020"/>
    </source>
</evidence>
<name>A0ABR5IQU2_9ACTN</name>
<dbReference type="InterPro" id="IPR011059">
    <property type="entry name" value="Metal-dep_hydrolase_composite"/>
</dbReference>
<reference evidence="2 3" key="1">
    <citation type="submission" date="2015-07" db="EMBL/GenBank/DDBJ databases">
        <authorList>
            <person name="Ju K.-S."/>
            <person name="Doroghazi J.R."/>
            <person name="Metcalf W.W."/>
        </authorList>
    </citation>
    <scope>NUCLEOTIDE SEQUENCE [LARGE SCALE GENOMIC DNA]</scope>
    <source>
        <strain evidence="2 3">NRRL B-3589</strain>
    </source>
</reference>
<dbReference type="SUPFAM" id="SSF51338">
    <property type="entry name" value="Composite domain of metallo-dependent hydrolases"/>
    <property type="match status" value="1"/>
</dbReference>
<dbReference type="Proteomes" id="UP000037020">
    <property type="component" value="Unassembled WGS sequence"/>
</dbReference>
<organism evidence="2 3">
    <name type="scientific">Streptomyces varsoviensis</name>
    <dbReference type="NCBI Taxonomy" id="67373"/>
    <lineage>
        <taxon>Bacteria</taxon>
        <taxon>Bacillati</taxon>
        <taxon>Actinomycetota</taxon>
        <taxon>Actinomycetes</taxon>
        <taxon>Kitasatosporales</taxon>
        <taxon>Streptomycetaceae</taxon>
        <taxon>Streptomyces</taxon>
    </lineage>
</organism>
<dbReference type="Pfam" id="PF07969">
    <property type="entry name" value="Amidohydro_3"/>
    <property type="match status" value="1"/>
</dbReference>
<feature type="domain" description="Amidohydrolase 3" evidence="1">
    <location>
        <begin position="46"/>
        <end position="160"/>
    </location>
</feature>
<dbReference type="InterPro" id="IPR013108">
    <property type="entry name" value="Amidohydro_3"/>
</dbReference>
<evidence type="ECO:0000259" key="1">
    <source>
        <dbReference type="Pfam" id="PF07969"/>
    </source>
</evidence>
<gene>
    <name evidence="2" type="ORF">ADK38_47310</name>
</gene>
<dbReference type="Gene3D" id="3.20.20.140">
    <property type="entry name" value="Metal-dependent hydrolases"/>
    <property type="match status" value="1"/>
</dbReference>
<comment type="caution">
    <text evidence="2">The sequence shown here is derived from an EMBL/GenBank/DDBJ whole genome shotgun (WGS) entry which is preliminary data.</text>
</comment>
<keyword evidence="3" id="KW-1185">Reference proteome</keyword>
<proteinExistence type="predicted"/>
<dbReference type="PANTHER" id="PTHR11647">
    <property type="entry name" value="HYDRANTOINASE/DIHYDROPYRIMIDINASE FAMILY MEMBER"/>
    <property type="match status" value="1"/>
</dbReference>
<sequence>MDLVIRDVRVIDGSGGASFRADVAVDDGRIAAVVREGDGERPTARRVLDAGGLALAPGFIDMHAHSDLALLRDPAHEAKAAQGVTLEVIGQDGLSYAPVDDRTLAEVRAQITGWNGDGCDIDFSWRSVGEYLDRLDHGFGGEGIAVNAAYLIPQGTVRMLALGWG</sequence>
<protein>
    <submittedName>
        <fullName evidence="2">N-acyl-D-amino acid deacylase</fullName>
    </submittedName>
</protein>
<feature type="non-terminal residue" evidence="2">
    <location>
        <position position="165"/>
    </location>
</feature>
<dbReference type="Gene3D" id="2.30.40.10">
    <property type="entry name" value="Urease, subunit C, domain 1"/>
    <property type="match status" value="1"/>
</dbReference>